<accession>A0A026W839</accession>
<name>A0A026W839_OOCBI</name>
<dbReference type="AlphaFoldDB" id="A0A026W839"/>
<evidence type="ECO:0000313" key="2">
    <source>
        <dbReference type="Proteomes" id="UP000053097"/>
    </source>
</evidence>
<dbReference type="Proteomes" id="UP000053097">
    <property type="component" value="Unassembled WGS sequence"/>
</dbReference>
<evidence type="ECO:0000313" key="1">
    <source>
        <dbReference type="EMBL" id="EZA51184.1"/>
    </source>
</evidence>
<gene>
    <name evidence="1" type="ORF">X777_10251</name>
</gene>
<dbReference type="STRING" id="2015173.A0A026W839"/>
<proteinExistence type="predicted"/>
<reference evidence="1 2" key="1">
    <citation type="journal article" date="2014" name="Curr. Biol.">
        <title>The genome of the clonal raider ant Cerapachys biroi.</title>
        <authorList>
            <person name="Oxley P.R."/>
            <person name="Ji L."/>
            <person name="Fetter-Pruneda I."/>
            <person name="McKenzie S.K."/>
            <person name="Li C."/>
            <person name="Hu H."/>
            <person name="Zhang G."/>
            <person name="Kronauer D.J."/>
        </authorList>
    </citation>
    <scope>NUCLEOTIDE SEQUENCE [LARGE SCALE GENOMIC DNA]</scope>
</reference>
<sequence length="106" mass="11767">MGGLWEAGVKSCKFHLRRVIGESLLTFEELTTVLAQVEACLNSRPVCHLPTTPLDFQPLWPGHFLIGEPLSTVPDLDVTFALINLTVGRWFKESLKIFGVVEVASM</sequence>
<protein>
    <submittedName>
        <fullName evidence="1">Uncharacterized protein</fullName>
    </submittedName>
</protein>
<keyword evidence="2" id="KW-1185">Reference proteome</keyword>
<organism evidence="1 2">
    <name type="scientific">Ooceraea biroi</name>
    <name type="common">Clonal raider ant</name>
    <name type="synonym">Cerapachys biroi</name>
    <dbReference type="NCBI Taxonomy" id="2015173"/>
    <lineage>
        <taxon>Eukaryota</taxon>
        <taxon>Metazoa</taxon>
        <taxon>Ecdysozoa</taxon>
        <taxon>Arthropoda</taxon>
        <taxon>Hexapoda</taxon>
        <taxon>Insecta</taxon>
        <taxon>Pterygota</taxon>
        <taxon>Neoptera</taxon>
        <taxon>Endopterygota</taxon>
        <taxon>Hymenoptera</taxon>
        <taxon>Apocrita</taxon>
        <taxon>Aculeata</taxon>
        <taxon>Formicoidea</taxon>
        <taxon>Formicidae</taxon>
        <taxon>Dorylinae</taxon>
        <taxon>Ooceraea</taxon>
    </lineage>
</organism>
<dbReference type="EMBL" id="KK107406">
    <property type="protein sequence ID" value="EZA51184.1"/>
    <property type="molecule type" value="Genomic_DNA"/>
</dbReference>